<accession>A0ABN3FZZ4</accession>
<evidence type="ECO:0000313" key="2">
    <source>
        <dbReference type="Proteomes" id="UP001501444"/>
    </source>
</evidence>
<protein>
    <submittedName>
        <fullName evidence="1">Uncharacterized protein</fullName>
    </submittedName>
</protein>
<name>A0ABN3FZZ4_9ACTN</name>
<proteinExistence type="predicted"/>
<reference evidence="1 2" key="1">
    <citation type="journal article" date="2019" name="Int. J. Syst. Evol. Microbiol.">
        <title>The Global Catalogue of Microorganisms (GCM) 10K type strain sequencing project: providing services to taxonomists for standard genome sequencing and annotation.</title>
        <authorList>
            <consortium name="The Broad Institute Genomics Platform"/>
            <consortium name="The Broad Institute Genome Sequencing Center for Infectious Disease"/>
            <person name="Wu L."/>
            <person name="Ma J."/>
        </authorList>
    </citation>
    <scope>NUCLEOTIDE SEQUENCE [LARGE SCALE GENOMIC DNA]</scope>
    <source>
        <strain evidence="1 2">JCM 3272</strain>
    </source>
</reference>
<dbReference type="Proteomes" id="UP001501444">
    <property type="component" value="Unassembled WGS sequence"/>
</dbReference>
<organism evidence="1 2">
    <name type="scientific">Dactylosporangium salmoneum</name>
    <dbReference type="NCBI Taxonomy" id="53361"/>
    <lineage>
        <taxon>Bacteria</taxon>
        <taxon>Bacillati</taxon>
        <taxon>Actinomycetota</taxon>
        <taxon>Actinomycetes</taxon>
        <taxon>Micromonosporales</taxon>
        <taxon>Micromonosporaceae</taxon>
        <taxon>Dactylosporangium</taxon>
    </lineage>
</organism>
<keyword evidence="2" id="KW-1185">Reference proteome</keyword>
<comment type="caution">
    <text evidence="1">The sequence shown here is derived from an EMBL/GenBank/DDBJ whole genome shotgun (WGS) entry which is preliminary data.</text>
</comment>
<gene>
    <name evidence="1" type="ORF">GCM10010170_024650</name>
</gene>
<evidence type="ECO:0000313" key="1">
    <source>
        <dbReference type="EMBL" id="GAA2341297.1"/>
    </source>
</evidence>
<dbReference type="EMBL" id="BAAARV010000021">
    <property type="protein sequence ID" value="GAA2341297.1"/>
    <property type="molecule type" value="Genomic_DNA"/>
</dbReference>
<sequence length="71" mass="8251">MTASTHIHRPTVTEMSQSEWNDAVERTLKRLHLTYDQLRDMGHQRSFTSLAAKKLWLAIREQEGRCSLPAD</sequence>